<feature type="non-terminal residue" evidence="2">
    <location>
        <position position="1"/>
    </location>
</feature>
<name>A0A9P6IKN5_9FUNG</name>
<evidence type="ECO:0000313" key="3">
    <source>
        <dbReference type="Proteomes" id="UP000749646"/>
    </source>
</evidence>
<feature type="compositionally biased region" description="Basic and acidic residues" evidence="1">
    <location>
        <begin position="13"/>
        <end position="26"/>
    </location>
</feature>
<feature type="region of interest" description="Disordered" evidence="1">
    <location>
        <begin position="1"/>
        <end position="64"/>
    </location>
</feature>
<feature type="region of interest" description="Disordered" evidence="1">
    <location>
        <begin position="250"/>
        <end position="273"/>
    </location>
</feature>
<evidence type="ECO:0000256" key="1">
    <source>
        <dbReference type="SAM" id="MobiDB-lite"/>
    </source>
</evidence>
<feature type="compositionally biased region" description="Low complexity" evidence="1">
    <location>
        <begin position="532"/>
        <end position="544"/>
    </location>
</feature>
<dbReference type="SUPFAM" id="SSF55785">
    <property type="entry name" value="PYP-like sensor domain (PAS domain)"/>
    <property type="match status" value="1"/>
</dbReference>
<feature type="region of interest" description="Disordered" evidence="1">
    <location>
        <begin position="508"/>
        <end position="589"/>
    </location>
</feature>
<keyword evidence="3" id="KW-1185">Reference proteome</keyword>
<evidence type="ECO:0008006" key="4">
    <source>
        <dbReference type="Google" id="ProtNLM"/>
    </source>
</evidence>
<feature type="compositionally biased region" description="Polar residues" evidence="1">
    <location>
        <begin position="1"/>
        <end position="11"/>
    </location>
</feature>
<reference evidence="2" key="1">
    <citation type="journal article" date="2020" name="Fungal Divers.">
        <title>Resolving the Mortierellaceae phylogeny through synthesis of multi-gene phylogenetics and phylogenomics.</title>
        <authorList>
            <person name="Vandepol N."/>
            <person name="Liber J."/>
            <person name="Desiro A."/>
            <person name="Na H."/>
            <person name="Kennedy M."/>
            <person name="Barry K."/>
            <person name="Grigoriev I.V."/>
            <person name="Miller A.N."/>
            <person name="O'Donnell K."/>
            <person name="Stajich J.E."/>
            <person name="Bonito G."/>
        </authorList>
    </citation>
    <scope>NUCLEOTIDE SEQUENCE</scope>
    <source>
        <strain evidence="2">MES-2147</strain>
    </source>
</reference>
<dbReference type="Gene3D" id="3.30.450.20">
    <property type="entry name" value="PAS domain"/>
    <property type="match status" value="1"/>
</dbReference>
<protein>
    <recommendedName>
        <fullName evidence="4">PAS domain-containing protein</fullName>
    </recommendedName>
</protein>
<dbReference type="AlphaFoldDB" id="A0A9P6IKN5"/>
<proteinExistence type="predicted"/>
<dbReference type="OrthoDB" id="162894at2759"/>
<dbReference type="InterPro" id="IPR035965">
    <property type="entry name" value="PAS-like_dom_sf"/>
</dbReference>
<accession>A0A9P6IKN5</accession>
<evidence type="ECO:0000313" key="2">
    <source>
        <dbReference type="EMBL" id="KAF9922773.1"/>
    </source>
</evidence>
<organism evidence="2 3">
    <name type="scientific">Modicella reniformis</name>
    <dbReference type="NCBI Taxonomy" id="1440133"/>
    <lineage>
        <taxon>Eukaryota</taxon>
        <taxon>Fungi</taxon>
        <taxon>Fungi incertae sedis</taxon>
        <taxon>Mucoromycota</taxon>
        <taxon>Mortierellomycotina</taxon>
        <taxon>Mortierellomycetes</taxon>
        <taxon>Mortierellales</taxon>
        <taxon>Mortierellaceae</taxon>
        <taxon>Modicella</taxon>
    </lineage>
</organism>
<feature type="compositionally biased region" description="Polar residues" evidence="1">
    <location>
        <begin position="576"/>
        <end position="589"/>
    </location>
</feature>
<dbReference type="Proteomes" id="UP000749646">
    <property type="component" value="Unassembled WGS sequence"/>
</dbReference>
<sequence>MSEQSVDSGAKSQKPEKNESQSKGKAEGQGASLSILPQPADVGLMKDKVAASTGDTDADPGKDEDELASIDALILEKDTDEQTRLTKEDTLQLKREAEKGQSKNIVMELSLDMDEIMILYLSPSWTEVLGSDWQELLDAPICTFLTEEEVNVFRDATQRLQEDDQSTLELTFHIHSEFNPPSSIDDASSSQSELFTYIQGANHLGESGHFLKMIGRGMLIYDRMTSHPIRTMWVIQPYLGSDETSLSSSTSVMSVLSEGSEEEEVEGTDRDQECDEDAEVPNAVQEQDAAYHRMMAENAALHQQLMPLQEIRCNICERMIISLYFEKHSGICSEWHKIEMELQLCNDLLRELISHINTLKEPLVAQKAMLEEGSPVAKDLDDLNNLQSICRTALAISTPGNDADTADKVAKDPNTRTAIQSPASESRISEVFRWVVPVTSDTFIITASERVDVAIHHKTTLVQHMRKIAEEDERQRSRGYGLEEELAAQCNVEGVNVPQVVEQQASPVDAFPPQSPAELSRTASVSSGLGTGATSDSAESSATAVKLSKIDKHPVQALPRNQLGRTSEAVKESEGSEITQANQPSSGGQ</sequence>
<comment type="caution">
    <text evidence="2">The sequence shown here is derived from an EMBL/GenBank/DDBJ whole genome shotgun (WGS) entry which is preliminary data.</text>
</comment>
<feature type="compositionally biased region" description="Acidic residues" evidence="1">
    <location>
        <begin position="259"/>
        <end position="273"/>
    </location>
</feature>
<gene>
    <name evidence="2" type="ORF">BGZ65_009347</name>
</gene>
<dbReference type="EMBL" id="JAAAHW010010800">
    <property type="protein sequence ID" value="KAF9922773.1"/>
    <property type="molecule type" value="Genomic_DNA"/>
</dbReference>